<feature type="domain" description="Response regulatory" evidence="3">
    <location>
        <begin position="4"/>
        <end position="121"/>
    </location>
</feature>
<dbReference type="InterPro" id="IPR011006">
    <property type="entry name" value="CheY-like_superfamily"/>
</dbReference>
<dbReference type="EMBL" id="CVLB01000001">
    <property type="protein sequence ID" value="CRF33075.1"/>
    <property type="molecule type" value="Genomic_DNA"/>
</dbReference>
<dbReference type="Pfam" id="PF00072">
    <property type="entry name" value="Response_reg"/>
    <property type="match status" value="1"/>
</dbReference>
<dbReference type="InterPro" id="IPR001789">
    <property type="entry name" value="Sig_transdc_resp-reg_receiver"/>
</dbReference>
<reference evidence="5" key="1">
    <citation type="submission" date="2015-04" db="EMBL/GenBank/DDBJ databases">
        <authorList>
            <person name="Mushtaq Mamoona"/>
        </authorList>
    </citation>
    <scope>NUCLEOTIDE SEQUENCE [LARGE SCALE GENOMIC DNA]</scope>
    <source>
        <strain evidence="5">AN4859/03</strain>
    </source>
</reference>
<gene>
    <name evidence="4" type="ORF">BRSU_1208</name>
</gene>
<proteinExistence type="predicted"/>
<dbReference type="RefSeq" id="WP_008725288.1">
    <property type="nucleotide sequence ID" value="NZ_CVLB01000001.1"/>
</dbReference>
<dbReference type="Proteomes" id="UP000043763">
    <property type="component" value="Unassembled WGS sequence"/>
</dbReference>
<name>A0A0G4K6G3_9SPIR</name>
<evidence type="ECO:0000259" key="3">
    <source>
        <dbReference type="PROSITE" id="PS50110"/>
    </source>
</evidence>
<sequence>MAKTILIVDDSNTARASVEYTLKKGSYTVVSADDGTTGLEVLGKTPNVDMIITDLNMPKMDGIEFIKHVRKVDQHKYTPILMLTTESQDEKKMEGKAAGASGWLVKPFNPTQLLDVVKRFLN</sequence>
<dbReference type="AlphaFoldDB" id="A0A0G4K6G3"/>
<dbReference type="PROSITE" id="PS50110">
    <property type="entry name" value="RESPONSE_REGULATORY"/>
    <property type="match status" value="1"/>
</dbReference>
<organism evidence="4 5">
    <name type="scientific">Brachyspira suanatina</name>
    <dbReference type="NCBI Taxonomy" id="381802"/>
    <lineage>
        <taxon>Bacteria</taxon>
        <taxon>Pseudomonadati</taxon>
        <taxon>Spirochaetota</taxon>
        <taxon>Spirochaetia</taxon>
        <taxon>Brachyspirales</taxon>
        <taxon>Brachyspiraceae</taxon>
        <taxon>Brachyspira</taxon>
    </lineage>
</organism>
<dbReference type="GO" id="GO:0000160">
    <property type="term" value="P:phosphorelay signal transduction system"/>
    <property type="evidence" value="ECO:0007669"/>
    <property type="project" value="InterPro"/>
</dbReference>
<dbReference type="Gene3D" id="3.40.50.2300">
    <property type="match status" value="1"/>
</dbReference>
<dbReference type="SUPFAM" id="SSF52172">
    <property type="entry name" value="CheY-like"/>
    <property type="match status" value="1"/>
</dbReference>
<evidence type="ECO:0000256" key="1">
    <source>
        <dbReference type="ARBA" id="ARBA00022553"/>
    </source>
</evidence>
<dbReference type="PANTHER" id="PTHR44591">
    <property type="entry name" value="STRESS RESPONSE REGULATOR PROTEIN 1"/>
    <property type="match status" value="1"/>
</dbReference>
<feature type="modified residue" description="4-aspartylphosphate" evidence="2">
    <location>
        <position position="54"/>
    </location>
</feature>
<evidence type="ECO:0000313" key="4">
    <source>
        <dbReference type="EMBL" id="CRF33075.1"/>
    </source>
</evidence>
<dbReference type="InterPro" id="IPR050595">
    <property type="entry name" value="Bact_response_regulator"/>
</dbReference>
<dbReference type="OrthoDB" id="9797769at2"/>
<evidence type="ECO:0000313" key="5">
    <source>
        <dbReference type="Proteomes" id="UP000043763"/>
    </source>
</evidence>
<keyword evidence="1 2" id="KW-0597">Phosphoprotein</keyword>
<protein>
    <submittedName>
        <fullName evidence="4">Chemotaxis protein CheY</fullName>
    </submittedName>
</protein>
<dbReference type="SMART" id="SM00448">
    <property type="entry name" value="REC"/>
    <property type="match status" value="1"/>
</dbReference>
<accession>A0A0G4K6G3</accession>
<keyword evidence="5" id="KW-1185">Reference proteome</keyword>
<dbReference type="GeneID" id="66488580"/>
<dbReference type="PANTHER" id="PTHR44591:SF25">
    <property type="entry name" value="CHEMOTAXIS TWO-COMPONENT RESPONSE REGULATOR"/>
    <property type="match status" value="1"/>
</dbReference>
<evidence type="ECO:0000256" key="2">
    <source>
        <dbReference type="PROSITE-ProRule" id="PRU00169"/>
    </source>
</evidence>